<evidence type="ECO:0000313" key="7">
    <source>
        <dbReference type="EMBL" id="UZP73907.1"/>
    </source>
</evidence>
<gene>
    <name evidence="7" type="ORF">E0F26_03725</name>
</gene>
<evidence type="ECO:0000256" key="5">
    <source>
        <dbReference type="RuleBase" id="RU000384"/>
    </source>
</evidence>
<sequence length="475" mass="53263">MSESKELPEHSSTIVYTPAADAVSSQLNQNDDEIRKWLEENNISEVECLVPDMTGNARGKFIPAHQFLSRSDLKLPESIMVQTVTGEYTDEHWDFVEPTDTDMLLVADPKTLRKVPWAREPTAQVIADCYRASGEPHPLSSRNVLKHVLALYEAAGLRAQVAPEVEFFLVQKNTDPDYELMPPKGRSGRREVARMSFSIDAVAEFEDFVEDMYDFADEQALSVDTLIHENGAAQLEINFNHGDPLDMADQVFVFKRTVRETAQRHGMYATFMAKPMQKEPGSALHIHQSILSVETGENIFNGEDGEPTAELMNYIAGLQRYTPDLISFYAPNVNSYRRLAPDISAPINLSWGYDNRTTAFRVPDSSPDNRRVENRFPGADANPYLAIAASLASGLLGLKGKLQPTAPHQGTANDDNVEVARSLEEAVRRLNGNAELAQVMDDLFLRAYAAVKLDEFEEFNRVISSWEREHLLLQV</sequence>
<keyword evidence="8" id="KW-1185">Reference proteome</keyword>
<dbReference type="Gene3D" id="3.30.590.10">
    <property type="entry name" value="Glutamine synthetase/guanido kinase, catalytic domain"/>
    <property type="match status" value="1"/>
</dbReference>
<keyword evidence="3" id="KW-0460">Magnesium</keyword>
<dbReference type="InterPro" id="IPR027303">
    <property type="entry name" value="Gln_synth_gly_rich_site"/>
</dbReference>
<dbReference type="SUPFAM" id="SSF54368">
    <property type="entry name" value="Glutamine synthetase, N-terminal domain"/>
    <property type="match status" value="1"/>
</dbReference>
<dbReference type="InterPro" id="IPR014746">
    <property type="entry name" value="Gln_synth/guanido_kin_cat_dom"/>
</dbReference>
<dbReference type="PROSITE" id="PS51987">
    <property type="entry name" value="GS_CATALYTIC"/>
    <property type="match status" value="1"/>
</dbReference>
<accession>A0ABY6Q3S3</accession>
<feature type="domain" description="GS catalytic" evidence="6">
    <location>
        <begin position="141"/>
        <end position="475"/>
    </location>
</feature>
<evidence type="ECO:0000259" key="6">
    <source>
        <dbReference type="PROSITE" id="PS51987"/>
    </source>
</evidence>
<organism evidence="7 8">
    <name type="scientific">Candidatus Paraluminiphilus aquimaris</name>
    <dbReference type="NCBI Taxonomy" id="2518994"/>
    <lineage>
        <taxon>Bacteria</taxon>
        <taxon>Pseudomonadati</taxon>
        <taxon>Pseudomonadota</taxon>
        <taxon>Gammaproteobacteria</taxon>
        <taxon>Cellvibrionales</taxon>
        <taxon>Halieaceae</taxon>
        <taxon>Candidatus Paraluminiphilus</taxon>
    </lineage>
</organism>
<dbReference type="InterPro" id="IPR036651">
    <property type="entry name" value="Gln_synt_N_sf"/>
</dbReference>
<dbReference type="PROSITE" id="PS00181">
    <property type="entry name" value="GLNA_ATP"/>
    <property type="match status" value="1"/>
</dbReference>
<dbReference type="Gene3D" id="3.10.20.70">
    <property type="entry name" value="Glutamine synthetase, N-terminal domain"/>
    <property type="match status" value="1"/>
</dbReference>
<dbReference type="EMBL" id="CP036501">
    <property type="protein sequence ID" value="UZP73907.1"/>
    <property type="molecule type" value="Genomic_DNA"/>
</dbReference>
<dbReference type="Proteomes" id="UP001317963">
    <property type="component" value="Chromosome"/>
</dbReference>
<comment type="cofactor">
    <cofactor evidence="1">
        <name>Mg(2+)</name>
        <dbReference type="ChEBI" id="CHEBI:18420"/>
    </cofactor>
</comment>
<name>A0ABY6Q3S3_9GAMM</name>
<dbReference type="SUPFAM" id="SSF55931">
    <property type="entry name" value="Glutamine synthetase/guanido kinase"/>
    <property type="match status" value="1"/>
</dbReference>
<dbReference type="PANTHER" id="PTHR43785">
    <property type="entry name" value="GAMMA-GLUTAMYLPUTRESCINE SYNTHETASE"/>
    <property type="match status" value="1"/>
</dbReference>
<dbReference type="RefSeq" id="WP_279242708.1">
    <property type="nucleotide sequence ID" value="NZ_CP036501.1"/>
</dbReference>
<evidence type="ECO:0000256" key="3">
    <source>
        <dbReference type="ARBA" id="ARBA00022842"/>
    </source>
</evidence>
<proteinExistence type="inferred from homology"/>
<evidence type="ECO:0000256" key="1">
    <source>
        <dbReference type="ARBA" id="ARBA00001946"/>
    </source>
</evidence>
<protein>
    <submittedName>
        <fullName evidence="7">Glutamine synthetase</fullName>
    </submittedName>
</protein>
<dbReference type="PANTHER" id="PTHR43785:SF3">
    <property type="entry name" value="GS CATALYTIC DOMAIN-CONTAINING PROTEIN"/>
    <property type="match status" value="1"/>
</dbReference>
<dbReference type="Pfam" id="PF00120">
    <property type="entry name" value="Gln-synt_C"/>
    <property type="match status" value="1"/>
</dbReference>
<evidence type="ECO:0000256" key="2">
    <source>
        <dbReference type="ARBA" id="ARBA00022598"/>
    </source>
</evidence>
<evidence type="ECO:0000313" key="8">
    <source>
        <dbReference type="Proteomes" id="UP001317963"/>
    </source>
</evidence>
<dbReference type="InterPro" id="IPR008146">
    <property type="entry name" value="Gln_synth_cat_dom"/>
</dbReference>
<evidence type="ECO:0000256" key="4">
    <source>
        <dbReference type="PROSITE-ProRule" id="PRU01331"/>
    </source>
</evidence>
<comment type="similarity">
    <text evidence="4 5">Belongs to the glutamine synthetase family.</text>
</comment>
<keyword evidence="2" id="KW-0436">Ligase</keyword>
<dbReference type="SMART" id="SM01230">
    <property type="entry name" value="Gln-synt_C"/>
    <property type="match status" value="1"/>
</dbReference>
<reference evidence="7 8" key="1">
    <citation type="submission" date="2019-02" db="EMBL/GenBank/DDBJ databases">
        <title>Halieaceae_genomes.</title>
        <authorList>
            <person name="Li S.-H."/>
        </authorList>
    </citation>
    <scope>NUCLEOTIDE SEQUENCE [LARGE SCALE GENOMIC DNA]</scope>
    <source>
        <strain evidence="7 8">JH123</strain>
    </source>
</reference>